<comment type="subcellular location">
    <subcellularLocation>
        <location evidence="1 8">Cell outer membrane</location>
        <topology evidence="1 8">Multi-pass membrane protein</topology>
    </subcellularLocation>
</comment>
<dbReference type="InterPro" id="IPR039426">
    <property type="entry name" value="TonB-dep_rcpt-like"/>
</dbReference>
<evidence type="ECO:0000259" key="11">
    <source>
        <dbReference type="Pfam" id="PF07715"/>
    </source>
</evidence>
<dbReference type="Pfam" id="PF00593">
    <property type="entry name" value="TonB_dep_Rec_b-barrel"/>
    <property type="match status" value="1"/>
</dbReference>
<dbReference type="Proteomes" id="UP000005283">
    <property type="component" value="Unassembled WGS sequence"/>
</dbReference>
<dbReference type="SUPFAM" id="SSF56935">
    <property type="entry name" value="Porins"/>
    <property type="match status" value="1"/>
</dbReference>
<dbReference type="InterPro" id="IPR037066">
    <property type="entry name" value="Plug_dom_sf"/>
</dbReference>
<evidence type="ECO:0000256" key="4">
    <source>
        <dbReference type="ARBA" id="ARBA00022692"/>
    </source>
</evidence>
<keyword evidence="13" id="KW-1185">Reference proteome</keyword>
<evidence type="ECO:0000256" key="6">
    <source>
        <dbReference type="ARBA" id="ARBA00023136"/>
    </source>
</evidence>
<dbReference type="STRING" id="679190.HMPREF0650_1933"/>
<evidence type="ECO:0000313" key="12">
    <source>
        <dbReference type="EMBL" id="EFA91452.1"/>
    </source>
</evidence>
<evidence type="ECO:0000313" key="13">
    <source>
        <dbReference type="Proteomes" id="UP000005283"/>
    </source>
</evidence>
<evidence type="ECO:0000259" key="10">
    <source>
        <dbReference type="Pfam" id="PF00593"/>
    </source>
</evidence>
<dbReference type="Pfam" id="PF13715">
    <property type="entry name" value="CarbopepD_reg_2"/>
    <property type="match status" value="1"/>
</dbReference>
<dbReference type="Gene3D" id="2.40.170.20">
    <property type="entry name" value="TonB-dependent receptor, beta-barrel domain"/>
    <property type="match status" value="1"/>
</dbReference>
<dbReference type="InterPro" id="IPR008969">
    <property type="entry name" value="CarboxyPept-like_regulatory"/>
</dbReference>
<keyword evidence="6 8" id="KW-0472">Membrane</keyword>
<proteinExistence type="inferred from homology"/>
<keyword evidence="3 8" id="KW-1134">Transmembrane beta strand</keyword>
<feature type="domain" description="TonB-dependent receptor-like beta-barrel" evidence="10">
    <location>
        <begin position="434"/>
        <end position="991"/>
    </location>
</feature>
<dbReference type="EMBL" id="ADEG01000087">
    <property type="protein sequence ID" value="EFA91452.1"/>
    <property type="molecule type" value="Genomic_DNA"/>
</dbReference>
<evidence type="ECO:0000256" key="3">
    <source>
        <dbReference type="ARBA" id="ARBA00022452"/>
    </source>
</evidence>
<dbReference type="eggNOG" id="COG1629">
    <property type="taxonomic scope" value="Bacteria"/>
</dbReference>
<keyword evidence="4 8" id="KW-0812">Transmembrane</keyword>
<dbReference type="NCBIfam" id="TIGR04057">
    <property type="entry name" value="SusC_RagA_signa"/>
    <property type="match status" value="1"/>
</dbReference>
<protein>
    <submittedName>
        <fullName evidence="12">TonB-linked outer membrane protein, SusC/RagA family</fullName>
    </submittedName>
</protein>
<organism evidence="12 13">
    <name type="scientific">Hoylesella buccalis ATCC 35310</name>
    <dbReference type="NCBI Taxonomy" id="679190"/>
    <lineage>
        <taxon>Bacteria</taxon>
        <taxon>Pseudomonadati</taxon>
        <taxon>Bacteroidota</taxon>
        <taxon>Bacteroidia</taxon>
        <taxon>Bacteroidales</taxon>
        <taxon>Prevotellaceae</taxon>
        <taxon>Hoylesella</taxon>
    </lineage>
</organism>
<keyword evidence="2 8" id="KW-0813">Transport</keyword>
<evidence type="ECO:0000256" key="7">
    <source>
        <dbReference type="ARBA" id="ARBA00023237"/>
    </source>
</evidence>
<dbReference type="NCBIfam" id="TIGR04056">
    <property type="entry name" value="OMP_RagA_SusC"/>
    <property type="match status" value="1"/>
</dbReference>
<comment type="caution">
    <text evidence="12">The sequence shown here is derived from an EMBL/GenBank/DDBJ whole genome shotgun (WGS) entry which is preliminary data.</text>
</comment>
<dbReference type="Gene3D" id="2.170.130.10">
    <property type="entry name" value="TonB-dependent receptor, plug domain"/>
    <property type="match status" value="1"/>
</dbReference>
<dbReference type="Pfam" id="PF07715">
    <property type="entry name" value="Plug"/>
    <property type="match status" value="1"/>
</dbReference>
<dbReference type="InterPro" id="IPR012910">
    <property type="entry name" value="Plug_dom"/>
</dbReference>
<dbReference type="AlphaFoldDB" id="D1W7N7"/>
<evidence type="ECO:0000256" key="2">
    <source>
        <dbReference type="ARBA" id="ARBA00022448"/>
    </source>
</evidence>
<dbReference type="Gene3D" id="2.60.40.1120">
    <property type="entry name" value="Carboxypeptidase-like, regulatory domain"/>
    <property type="match status" value="1"/>
</dbReference>
<comment type="similarity">
    <text evidence="8 9">Belongs to the TonB-dependent receptor family.</text>
</comment>
<dbReference type="InterPro" id="IPR000531">
    <property type="entry name" value="Beta-barrel_TonB"/>
</dbReference>
<reference evidence="12 13" key="1">
    <citation type="submission" date="2009-12" db="EMBL/GenBank/DDBJ databases">
        <title>Genome Sequence of Prevotella buccalis ATCC 35310.</title>
        <authorList>
            <person name="Durkin A.S."/>
            <person name="Madupu R."/>
            <person name="Torralba M."/>
            <person name="Methe B."/>
            <person name="Sutton G."/>
            <person name="Strausberg R.L."/>
            <person name="Nelson K.E."/>
        </authorList>
    </citation>
    <scope>NUCLEOTIDE SEQUENCE [LARGE SCALE GENOMIC DNA]</scope>
    <source>
        <strain evidence="12 13">ATCC 35310</strain>
    </source>
</reference>
<dbReference type="InterPro" id="IPR023997">
    <property type="entry name" value="TonB-dep_OMP_SusC/RagA_CS"/>
</dbReference>
<dbReference type="SUPFAM" id="SSF49464">
    <property type="entry name" value="Carboxypeptidase regulatory domain-like"/>
    <property type="match status" value="1"/>
</dbReference>
<keyword evidence="7 8" id="KW-0998">Cell outer membrane</keyword>
<sequence length="1036" mass="116031">MPFETVSAADTPSGNASLLQQNMRKVTVSVVDDANEPIIGASVLVMETKSGGSTDINGQCVVDVPAGSQIQVSYIGYQTQTVNAGQSSTLRVVLVEDRQMLDDVVVVGYGVMKKSDVTGSIAVAKGEELTKSQNFSALDNLRGKASGVNVFSNSEDIATSKPRVIIRGMATINASSDPLYVVDGVVMSDFALVNPNDIESMEVLKDASATAIYGARGANGVIMVTTKRGLKGDTGTKISYQGSVSMRSIARKMDLLNAQEWTDAWMKGLENENTYNGKKWSLNRTDWFTDRNYFDANGNPLYDTDWQDEATRTTISHNHQVNIQQAGAKSSMGAFLNYSDYQGIMNNTWNKRVSAKMAYDANPTNWLTTGVNLLVNHMWGRFTDAYGGGQEARRTMIEMLPWLPLREPDTGNYTTATSPKMNYGFEGMSNPAMILEQQKRMYYNTQIFGNAALTFHLLPNLDLKTQLGIDWHGIDYRRYAATTLNNISMPNGRAEYSHYSNLYWQEETYLTYNKTVDRHRFNGMLGLSWTGYTSRANGAVTEGFTDDFFEDNNMGVGTNPESPRSNIDEWAMNSYFLRLAYTYMDRYSATVTGRYDGSSKFGENNKYAFFPSAGLAWIASEEDFLKDVTAVSNLKFHTSYGLTGNSEIGTYRSLARTNAGTLLLNGSRSSYYRLSSMANTELKWEKTAQFDIGFELGLFNNALNLDLSWYTKKTTNLLLDCPVPHFTGFSSIYKNIGSVKNSGLDIMISAYPVRTNDFTWQTTLNTNYNKNKILHLGDNDEDIELMYWVGGSESILRVGESMGSFYGYRRYGVITKEMQENVVWTAEDFNNNLCSKDAVGKKRYSVEQIGRPNRSAKKEVLGKGFPNWTGSWINNLKYRNWDFTMDWQFVAGVETMQQFFHSTYDRFGLTNGLKDILYGAYDGTNPETMQQMIRMANNGHAGQDTTIDSAWITDGSYLRLNMLQLGYTFGKEACGKLGIDALRLYVSGQNLWLLCSKDFKGYDPEATSQGNHFGQNMTFFSYPRARTFTLGMNVTF</sequence>
<dbReference type="GO" id="GO:0009279">
    <property type="term" value="C:cell outer membrane"/>
    <property type="evidence" value="ECO:0007669"/>
    <property type="project" value="UniProtKB-SubCell"/>
</dbReference>
<evidence type="ECO:0000256" key="9">
    <source>
        <dbReference type="RuleBase" id="RU003357"/>
    </source>
</evidence>
<evidence type="ECO:0000256" key="5">
    <source>
        <dbReference type="ARBA" id="ARBA00023077"/>
    </source>
</evidence>
<name>D1W7N7_9BACT</name>
<feature type="domain" description="TonB-dependent receptor plug" evidence="11">
    <location>
        <begin position="114"/>
        <end position="221"/>
    </location>
</feature>
<evidence type="ECO:0000256" key="8">
    <source>
        <dbReference type="PROSITE-ProRule" id="PRU01360"/>
    </source>
</evidence>
<evidence type="ECO:0000256" key="1">
    <source>
        <dbReference type="ARBA" id="ARBA00004571"/>
    </source>
</evidence>
<dbReference type="InterPro" id="IPR023996">
    <property type="entry name" value="TonB-dep_OMP_SusC/RagA"/>
</dbReference>
<accession>D1W7N7</accession>
<keyword evidence="5 9" id="KW-0798">TonB box</keyword>
<dbReference type="PROSITE" id="PS52016">
    <property type="entry name" value="TONB_DEPENDENT_REC_3"/>
    <property type="match status" value="1"/>
</dbReference>
<gene>
    <name evidence="12" type="ORF">HMPREF0650_1933</name>
</gene>
<dbReference type="InterPro" id="IPR036942">
    <property type="entry name" value="Beta-barrel_TonB_sf"/>
</dbReference>